<gene>
    <name evidence="2" type="ORF">GCM10023156_06880</name>
</gene>
<evidence type="ECO:0000313" key="2">
    <source>
        <dbReference type="EMBL" id="GAA4446228.1"/>
    </source>
</evidence>
<organism evidence="2 3">
    <name type="scientific">Novipirellula rosea</name>
    <dbReference type="NCBI Taxonomy" id="1031540"/>
    <lineage>
        <taxon>Bacteria</taxon>
        <taxon>Pseudomonadati</taxon>
        <taxon>Planctomycetota</taxon>
        <taxon>Planctomycetia</taxon>
        <taxon>Pirellulales</taxon>
        <taxon>Pirellulaceae</taxon>
        <taxon>Novipirellula</taxon>
    </lineage>
</organism>
<comment type="caution">
    <text evidence="2">The sequence shown here is derived from an EMBL/GenBank/DDBJ whole genome shotgun (WGS) entry which is preliminary data.</text>
</comment>
<dbReference type="Pfam" id="PF14452">
    <property type="entry name" value="Multi_ubiq"/>
    <property type="match status" value="1"/>
</dbReference>
<reference evidence="3" key="1">
    <citation type="journal article" date="2019" name="Int. J. Syst. Evol. Microbiol.">
        <title>The Global Catalogue of Microorganisms (GCM) 10K type strain sequencing project: providing services to taxonomists for standard genome sequencing and annotation.</title>
        <authorList>
            <consortium name="The Broad Institute Genomics Platform"/>
            <consortium name="The Broad Institute Genome Sequencing Center for Infectious Disease"/>
            <person name="Wu L."/>
            <person name="Ma J."/>
        </authorList>
    </citation>
    <scope>NUCLEOTIDE SEQUENCE [LARGE SCALE GENOMIC DNA]</scope>
    <source>
        <strain evidence="3">JCM 17759</strain>
    </source>
</reference>
<evidence type="ECO:0000259" key="1">
    <source>
        <dbReference type="Pfam" id="PF14452"/>
    </source>
</evidence>
<accession>A0ABP8MAH7</accession>
<dbReference type="InterPro" id="IPR027802">
    <property type="entry name" value="Multi-ubiquitin_dom"/>
</dbReference>
<name>A0ABP8MAH7_9BACT</name>
<evidence type="ECO:0000313" key="3">
    <source>
        <dbReference type="Proteomes" id="UP001500840"/>
    </source>
</evidence>
<feature type="domain" description="Multi-ubiquitin" evidence="1">
    <location>
        <begin position="34"/>
        <end position="99"/>
    </location>
</feature>
<sequence length="107" mass="12371">MEMPSHTNPSLLNEVEDLEVCCREGRPARCVRRYRIRIDRQQHVVNVTCMNGRQLLEIAGKCDVTKWKIFQKLCGQMQEIGLDEDVCFTTPGVEKFKTMPLDQTEGQ</sequence>
<proteinExistence type="predicted"/>
<keyword evidence="3" id="KW-1185">Reference proteome</keyword>
<dbReference type="RefSeq" id="WP_345319415.1">
    <property type="nucleotide sequence ID" value="NZ_BAABGA010000009.1"/>
</dbReference>
<protein>
    <recommendedName>
        <fullName evidence="1">Multi-ubiquitin domain-containing protein</fullName>
    </recommendedName>
</protein>
<dbReference type="Proteomes" id="UP001500840">
    <property type="component" value="Unassembled WGS sequence"/>
</dbReference>
<dbReference type="EMBL" id="BAABGA010000009">
    <property type="protein sequence ID" value="GAA4446228.1"/>
    <property type="molecule type" value="Genomic_DNA"/>
</dbReference>